<proteinExistence type="predicted"/>
<gene>
    <name evidence="1" type="ORF">BpHYR1_010299</name>
</gene>
<evidence type="ECO:0000313" key="1">
    <source>
        <dbReference type="EMBL" id="RNA07842.1"/>
    </source>
</evidence>
<dbReference type="EMBL" id="REGN01006929">
    <property type="protein sequence ID" value="RNA07842.1"/>
    <property type="molecule type" value="Genomic_DNA"/>
</dbReference>
<comment type="caution">
    <text evidence="1">The sequence shown here is derived from an EMBL/GenBank/DDBJ whole genome shotgun (WGS) entry which is preliminary data.</text>
</comment>
<keyword evidence="2" id="KW-1185">Reference proteome</keyword>
<accession>A0A3M7Q9E7</accession>
<protein>
    <submittedName>
        <fullName evidence="1">Uncharacterized protein</fullName>
    </submittedName>
</protein>
<dbReference type="AlphaFoldDB" id="A0A3M7Q9E7"/>
<evidence type="ECO:0000313" key="2">
    <source>
        <dbReference type="Proteomes" id="UP000276133"/>
    </source>
</evidence>
<organism evidence="1 2">
    <name type="scientific">Brachionus plicatilis</name>
    <name type="common">Marine rotifer</name>
    <name type="synonym">Brachionus muelleri</name>
    <dbReference type="NCBI Taxonomy" id="10195"/>
    <lineage>
        <taxon>Eukaryota</taxon>
        <taxon>Metazoa</taxon>
        <taxon>Spiralia</taxon>
        <taxon>Gnathifera</taxon>
        <taxon>Rotifera</taxon>
        <taxon>Eurotatoria</taxon>
        <taxon>Monogononta</taxon>
        <taxon>Pseudotrocha</taxon>
        <taxon>Ploima</taxon>
        <taxon>Brachionidae</taxon>
        <taxon>Brachionus</taxon>
    </lineage>
</organism>
<dbReference type="Proteomes" id="UP000276133">
    <property type="component" value="Unassembled WGS sequence"/>
</dbReference>
<name>A0A3M7Q9E7_BRAPC</name>
<sequence length="112" mass="13123">MIELDVTNVANQFLIFIEIGFEKNSLRPRVLAFKKLKRFTYDEIANSHLMHISLGFMILLKEYHSCIDEIPSSNTMIKAKLIISDFNLSTYIFLDEIDMEGLEKLFNKSTWK</sequence>
<reference evidence="1 2" key="1">
    <citation type="journal article" date="2018" name="Sci. Rep.">
        <title>Genomic signatures of local adaptation to the degree of environmental predictability in rotifers.</title>
        <authorList>
            <person name="Franch-Gras L."/>
            <person name="Hahn C."/>
            <person name="Garcia-Roger E.M."/>
            <person name="Carmona M.J."/>
            <person name="Serra M."/>
            <person name="Gomez A."/>
        </authorList>
    </citation>
    <scope>NUCLEOTIDE SEQUENCE [LARGE SCALE GENOMIC DNA]</scope>
    <source>
        <strain evidence="1">HYR1</strain>
    </source>
</reference>